<sequence length="90" mass="10357">MFEAILNNPELFGLHSEACEENEICIEFGDRLTDDKYIILKIDAYYSSSKRHNPPPSIDCLIIVKCDTNACYDFYLVELKNIKSTKGFDI</sequence>
<keyword evidence="2" id="KW-1185">Reference proteome</keyword>
<proteinExistence type="predicted"/>
<name>A0A176RY07_9GAMM</name>
<reference evidence="1 2" key="1">
    <citation type="submission" date="2016-05" db="EMBL/GenBank/DDBJ databases">
        <title>Single-cell genome of chain-forming Candidatus Thiomargarita nelsonii and comparison to other large sulfur-oxidizing bacteria.</title>
        <authorList>
            <person name="Winkel M."/>
            <person name="Salman V."/>
            <person name="Woyke T."/>
            <person name="Schulz-Vogt H."/>
            <person name="Richter M."/>
            <person name="Flood B."/>
            <person name="Bailey J."/>
            <person name="Amann R."/>
            <person name="Mussmann M."/>
        </authorList>
    </citation>
    <scope>NUCLEOTIDE SEQUENCE [LARGE SCALE GENOMIC DNA]</scope>
    <source>
        <strain evidence="1 2">THI036</strain>
    </source>
</reference>
<dbReference type="EMBL" id="LUTY01002217">
    <property type="protein sequence ID" value="OAD20645.1"/>
    <property type="molecule type" value="Genomic_DNA"/>
</dbReference>
<dbReference type="AlphaFoldDB" id="A0A176RY07"/>
<organism evidence="1 2">
    <name type="scientific">Candidatus Thiomargarita nelsonii</name>
    <dbReference type="NCBI Taxonomy" id="1003181"/>
    <lineage>
        <taxon>Bacteria</taxon>
        <taxon>Pseudomonadati</taxon>
        <taxon>Pseudomonadota</taxon>
        <taxon>Gammaproteobacteria</taxon>
        <taxon>Thiotrichales</taxon>
        <taxon>Thiotrichaceae</taxon>
        <taxon>Thiomargarita</taxon>
    </lineage>
</organism>
<dbReference type="Proteomes" id="UP000076962">
    <property type="component" value="Unassembled WGS sequence"/>
</dbReference>
<gene>
    <name evidence="1" type="ORF">THIOM_003636</name>
</gene>
<feature type="non-terminal residue" evidence="1">
    <location>
        <position position="90"/>
    </location>
</feature>
<protein>
    <submittedName>
        <fullName evidence="1">Uncharacterized protein</fullName>
    </submittedName>
</protein>
<evidence type="ECO:0000313" key="1">
    <source>
        <dbReference type="EMBL" id="OAD20645.1"/>
    </source>
</evidence>
<evidence type="ECO:0000313" key="2">
    <source>
        <dbReference type="Proteomes" id="UP000076962"/>
    </source>
</evidence>
<comment type="caution">
    <text evidence="1">The sequence shown here is derived from an EMBL/GenBank/DDBJ whole genome shotgun (WGS) entry which is preliminary data.</text>
</comment>
<accession>A0A176RY07</accession>